<accession>A0ABY7JI41</accession>
<keyword evidence="2" id="KW-1185">Reference proteome</keyword>
<proteinExistence type="predicted"/>
<organism evidence="1 2">
    <name type="scientific">Oxalobacter aliiformigenes</name>
    <dbReference type="NCBI Taxonomy" id="2946593"/>
    <lineage>
        <taxon>Bacteria</taxon>
        <taxon>Pseudomonadati</taxon>
        <taxon>Pseudomonadota</taxon>
        <taxon>Betaproteobacteria</taxon>
        <taxon>Burkholderiales</taxon>
        <taxon>Oxalobacteraceae</taxon>
        <taxon>Oxalobacter</taxon>
    </lineage>
</organism>
<dbReference type="RefSeq" id="WP_269264738.1">
    <property type="nucleotide sequence ID" value="NZ_CP098248.1"/>
</dbReference>
<dbReference type="Pfam" id="PF05930">
    <property type="entry name" value="Phage_AlpA"/>
    <property type="match status" value="1"/>
</dbReference>
<reference evidence="1" key="1">
    <citation type="journal article" date="2022" name="Front. Microbiol.">
        <title>New perspectives on an old grouping: The genomic and phenotypic variability of Oxalobacter formigenes and the implications for calcium oxalate stone prevention.</title>
        <authorList>
            <person name="Chmiel J.A."/>
            <person name="Carr C."/>
            <person name="Stuivenberg G.A."/>
            <person name="Venema R."/>
            <person name="Chanyi R.M."/>
            <person name="Al K.F."/>
            <person name="Giguere D."/>
            <person name="Say H."/>
            <person name="Akouris P.P."/>
            <person name="Dominguez Romero S.A."/>
            <person name="Kwong A."/>
            <person name="Tai V."/>
            <person name="Koval S.F."/>
            <person name="Razvi H."/>
            <person name="Bjazevic J."/>
            <person name="Burton J.P."/>
        </authorList>
    </citation>
    <scope>NUCLEOTIDE SEQUENCE</scope>
    <source>
        <strain evidence="1">HOxNP-1</strain>
    </source>
</reference>
<dbReference type="Gene3D" id="1.10.238.160">
    <property type="match status" value="1"/>
</dbReference>
<evidence type="ECO:0000313" key="1">
    <source>
        <dbReference type="EMBL" id="WAV97269.1"/>
    </source>
</evidence>
<dbReference type="PANTHER" id="PTHR36154:SF1">
    <property type="entry name" value="DNA-BINDING TRANSCRIPTIONAL ACTIVATOR ALPA"/>
    <property type="match status" value="1"/>
</dbReference>
<sequence>MQNALLKLPQVATITGRSRSKIYADIKAKTFPSPVRLGNRSVAWVDHEINSWVQAKIAGKKDDELKALVASLVAARATSVSI</sequence>
<gene>
    <name evidence="1" type="ORF">NB645_00460</name>
</gene>
<name>A0ABY7JI41_9BURK</name>
<dbReference type="PANTHER" id="PTHR36154">
    <property type="entry name" value="DNA-BINDING TRANSCRIPTIONAL ACTIVATOR ALPA"/>
    <property type="match status" value="1"/>
</dbReference>
<dbReference type="Proteomes" id="UP001164794">
    <property type="component" value="Chromosome"/>
</dbReference>
<dbReference type="InterPro" id="IPR010260">
    <property type="entry name" value="AlpA"/>
</dbReference>
<protein>
    <submittedName>
        <fullName evidence="1">AlpA family transcriptional regulator</fullName>
    </submittedName>
</protein>
<dbReference type="EMBL" id="CP098248">
    <property type="protein sequence ID" value="WAV97269.1"/>
    <property type="molecule type" value="Genomic_DNA"/>
</dbReference>
<dbReference type="InterPro" id="IPR052931">
    <property type="entry name" value="Prophage_regulatory_activator"/>
</dbReference>
<evidence type="ECO:0000313" key="2">
    <source>
        <dbReference type="Proteomes" id="UP001164794"/>
    </source>
</evidence>